<proteinExistence type="predicted"/>
<keyword evidence="2" id="KW-1185">Reference proteome</keyword>
<gene>
    <name evidence="1" type="ORF">L6164_029926</name>
</gene>
<accession>A0ACB9LB33</accession>
<organism evidence="1 2">
    <name type="scientific">Bauhinia variegata</name>
    <name type="common">Purple orchid tree</name>
    <name type="synonym">Phanera variegata</name>
    <dbReference type="NCBI Taxonomy" id="167791"/>
    <lineage>
        <taxon>Eukaryota</taxon>
        <taxon>Viridiplantae</taxon>
        <taxon>Streptophyta</taxon>
        <taxon>Embryophyta</taxon>
        <taxon>Tracheophyta</taxon>
        <taxon>Spermatophyta</taxon>
        <taxon>Magnoliopsida</taxon>
        <taxon>eudicotyledons</taxon>
        <taxon>Gunneridae</taxon>
        <taxon>Pentapetalae</taxon>
        <taxon>rosids</taxon>
        <taxon>fabids</taxon>
        <taxon>Fabales</taxon>
        <taxon>Fabaceae</taxon>
        <taxon>Cercidoideae</taxon>
        <taxon>Cercideae</taxon>
        <taxon>Bauhiniinae</taxon>
        <taxon>Bauhinia</taxon>
    </lineage>
</organism>
<protein>
    <submittedName>
        <fullName evidence="1">Uncharacterized protein</fullName>
    </submittedName>
</protein>
<evidence type="ECO:0000313" key="2">
    <source>
        <dbReference type="Proteomes" id="UP000828941"/>
    </source>
</evidence>
<name>A0ACB9LB33_BAUVA</name>
<reference evidence="1 2" key="1">
    <citation type="journal article" date="2022" name="DNA Res.">
        <title>Chromosomal-level genome assembly of the orchid tree Bauhinia variegata (Leguminosae; Cercidoideae) supports the allotetraploid origin hypothesis of Bauhinia.</title>
        <authorList>
            <person name="Zhong Y."/>
            <person name="Chen Y."/>
            <person name="Zheng D."/>
            <person name="Pang J."/>
            <person name="Liu Y."/>
            <person name="Luo S."/>
            <person name="Meng S."/>
            <person name="Qian L."/>
            <person name="Wei D."/>
            <person name="Dai S."/>
            <person name="Zhou R."/>
        </authorList>
    </citation>
    <scope>NUCLEOTIDE SEQUENCE [LARGE SCALE GENOMIC DNA]</scope>
    <source>
        <strain evidence="1">BV-YZ2020</strain>
    </source>
</reference>
<dbReference type="Proteomes" id="UP000828941">
    <property type="component" value="Chromosome 12"/>
</dbReference>
<comment type="caution">
    <text evidence="1">The sequence shown here is derived from an EMBL/GenBank/DDBJ whole genome shotgun (WGS) entry which is preliminary data.</text>
</comment>
<dbReference type="EMBL" id="CM039437">
    <property type="protein sequence ID" value="KAI4306668.1"/>
    <property type="molecule type" value="Genomic_DNA"/>
</dbReference>
<sequence>MMKIHDLLRDMGREIIRQVSPLEPGRRSRLLFHEDVLEVLTQNTGTTNVEGIMLDLPKSEKVLWNGCGVRYSKMSG</sequence>
<evidence type="ECO:0000313" key="1">
    <source>
        <dbReference type="EMBL" id="KAI4306668.1"/>
    </source>
</evidence>